<evidence type="ECO:0000256" key="1">
    <source>
        <dbReference type="SAM" id="MobiDB-lite"/>
    </source>
</evidence>
<sequence length="470" mass="51409">MSAVTGEENQQENQQGEWNQELSPDDEWYYDDLTWDESDRNSEWIGSVDDWSGDWSWYDDDWSSWPEDWSWNTQDWWTPEAQVSSNGAASSGANVLQDIAKNQPPQKVSAVRSVTNADSECPDHGTEPTRFDDSLVEFHMQVGQTEALYRREWNETTGPLLSVLLPDTRAEGLTACRFGHPDLRCNGPASSLRTRMSSLAINAELNGQNNLLIESSWVTMTNRAIGGGLECDCSSWDEIYEDEENTANAWNGSNNRNLANVMAIAQTANAREPGAENVLRKNTDLVYGPDASPLPPGDWGDLDWGSPVLDDWGWGAPASGEWGADPVSDGGASGAQVSRKLHILGSSEVQALQLQASAKVSDLLEQLREVIQGLRSPMTVDERGHLEIRLVLMPSGQVLNATGPEEDNAISGLPADEVAWDRGFKFLVSVDTKELRGAGCKKGGARLILDEFPVATGLARSAAALRGEVS</sequence>
<gene>
    <name evidence="2" type="ORF">AK812_SmicGene34636</name>
</gene>
<protein>
    <submittedName>
        <fullName evidence="2">Uncharacterized protein</fullName>
    </submittedName>
</protein>
<comment type="caution">
    <text evidence="2">The sequence shown here is derived from an EMBL/GenBank/DDBJ whole genome shotgun (WGS) entry which is preliminary data.</text>
</comment>
<name>A0A1Q9CNI8_SYMMI</name>
<organism evidence="2 3">
    <name type="scientific">Symbiodinium microadriaticum</name>
    <name type="common">Dinoflagellate</name>
    <name type="synonym">Zooxanthella microadriatica</name>
    <dbReference type="NCBI Taxonomy" id="2951"/>
    <lineage>
        <taxon>Eukaryota</taxon>
        <taxon>Sar</taxon>
        <taxon>Alveolata</taxon>
        <taxon>Dinophyceae</taxon>
        <taxon>Suessiales</taxon>
        <taxon>Symbiodiniaceae</taxon>
        <taxon>Symbiodinium</taxon>
    </lineage>
</organism>
<dbReference type="Proteomes" id="UP000186817">
    <property type="component" value="Unassembled WGS sequence"/>
</dbReference>
<evidence type="ECO:0000313" key="2">
    <source>
        <dbReference type="EMBL" id="OLP84488.1"/>
    </source>
</evidence>
<feature type="region of interest" description="Disordered" evidence="1">
    <location>
        <begin position="1"/>
        <end position="25"/>
    </location>
</feature>
<keyword evidence="3" id="KW-1185">Reference proteome</keyword>
<accession>A0A1Q9CNI8</accession>
<dbReference type="EMBL" id="LSRX01001038">
    <property type="protein sequence ID" value="OLP84488.1"/>
    <property type="molecule type" value="Genomic_DNA"/>
</dbReference>
<reference evidence="2 3" key="1">
    <citation type="submission" date="2016-02" db="EMBL/GenBank/DDBJ databases">
        <title>Genome analysis of coral dinoflagellate symbionts highlights evolutionary adaptations to a symbiotic lifestyle.</title>
        <authorList>
            <person name="Aranda M."/>
            <person name="Li Y."/>
            <person name="Liew Y.J."/>
            <person name="Baumgarten S."/>
            <person name="Simakov O."/>
            <person name="Wilson M."/>
            <person name="Piel J."/>
            <person name="Ashoor H."/>
            <person name="Bougouffa S."/>
            <person name="Bajic V.B."/>
            <person name="Ryu T."/>
            <person name="Ravasi T."/>
            <person name="Bayer T."/>
            <person name="Micklem G."/>
            <person name="Kim H."/>
            <person name="Bhak J."/>
            <person name="Lajeunesse T.C."/>
            <person name="Voolstra C.R."/>
        </authorList>
    </citation>
    <scope>NUCLEOTIDE SEQUENCE [LARGE SCALE GENOMIC DNA]</scope>
    <source>
        <strain evidence="2 3">CCMP2467</strain>
    </source>
</reference>
<dbReference type="AlphaFoldDB" id="A0A1Q9CNI8"/>
<evidence type="ECO:0000313" key="3">
    <source>
        <dbReference type="Proteomes" id="UP000186817"/>
    </source>
</evidence>
<feature type="compositionally biased region" description="Low complexity" evidence="1">
    <location>
        <begin position="1"/>
        <end position="21"/>
    </location>
</feature>
<proteinExistence type="predicted"/>